<dbReference type="Pfam" id="PF13456">
    <property type="entry name" value="RVT_3"/>
    <property type="match status" value="1"/>
</dbReference>
<dbReference type="CDD" id="cd06222">
    <property type="entry name" value="RNase_H_like"/>
    <property type="match status" value="1"/>
</dbReference>
<evidence type="ECO:0000313" key="3">
    <source>
        <dbReference type="Proteomes" id="UP000236291"/>
    </source>
</evidence>
<dbReference type="EMBL" id="ASHM01088038">
    <property type="protein sequence ID" value="PNX62568.1"/>
    <property type="molecule type" value="Genomic_DNA"/>
</dbReference>
<organism evidence="2 3">
    <name type="scientific">Trifolium pratense</name>
    <name type="common">Red clover</name>
    <dbReference type="NCBI Taxonomy" id="57577"/>
    <lineage>
        <taxon>Eukaryota</taxon>
        <taxon>Viridiplantae</taxon>
        <taxon>Streptophyta</taxon>
        <taxon>Embryophyta</taxon>
        <taxon>Tracheophyta</taxon>
        <taxon>Spermatophyta</taxon>
        <taxon>Magnoliopsida</taxon>
        <taxon>eudicotyledons</taxon>
        <taxon>Gunneridae</taxon>
        <taxon>Pentapetalae</taxon>
        <taxon>rosids</taxon>
        <taxon>fabids</taxon>
        <taxon>Fabales</taxon>
        <taxon>Fabaceae</taxon>
        <taxon>Papilionoideae</taxon>
        <taxon>50 kb inversion clade</taxon>
        <taxon>NPAAA clade</taxon>
        <taxon>Hologalegina</taxon>
        <taxon>IRL clade</taxon>
        <taxon>Trifolieae</taxon>
        <taxon>Trifolium</taxon>
    </lineage>
</organism>
<dbReference type="InterPro" id="IPR053151">
    <property type="entry name" value="RNase_H-like"/>
</dbReference>
<sequence length="124" mass="14297">MIQFKPQDIEVAPAEFSLPHCTFCFQVKIQSIWLRYDVDGININKSDLFKYVRNLGYNKVELNVDSMVVAKILKNKDGGNPMGRSFVSLIRRMLDLEWKVTIKQCFREINRCADALATFGCSLE</sequence>
<dbReference type="Gene3D" id="3.30.420.10">
    <property type="entry name" value="Ribonuclease H-like superfamily/Ribonuclease H"/>
    <property type="match status" value="1"/>
</dbReference>
<dbReference type="InterPro" id="IPR002156">
    <property type="entry name" value="RNaseH_domain"/>
</dbReference>
<comment type="caution">
    <text evidence="2">The sequence shown here is derived from an EMBL/GenBank/DDBJ whole genome shotgun (WGS) entry which is preliminary data.</text>
</comment>
<dbReference type="GO" id="GO:0004523">
    <property type="term" value="F:RNA-DNA hybrid ribonuclease activity"/>
    <property type="evidence" value="ECO:0007669"/>
    <property type="project" value="InterPro"/>
</dbReference>
<evidence type="ECO:0000313" key="2">
    <source>
        <dbReference type="EMBL" id="PNX62568.1"/>
    </source>
</evidence>
<dbReference type="GO" id="GO:0003676">
    <property type="term" value="F:nucleic acid binding"/>
    <property type="evidence" value="ECO:0007669"/>
    <property type="project" value="InterPro"/>
</dbReference>
<dbReference type="PANTHER" id="PTHR47723:SF13">
    <property type="entry name" value="PUTATIVE-RELATED"/>
    <property type="match status" value="1"/>
</dbReference>
<proteinExistence type="predicted"/>
<feature type="domain" description="RNase H type-1" evidence="1">
    <location>
        <begin position="52"/>
        <end position="119"/>
    </location>
</feature>
<dbReference type="Proteomes" id="UP000236291">
    <property type="component" value="Unassembled WGS sequence"/>
</dbReference>
<reference evidence="2 3" key="1">
    <citation type="journal article" date="2014" name="Am. J. Bot.">
        <title>Genome assembly and annotation for red clover (Trifolium pratense; Fabaceae).</title>
        <authorList>
            <person name="Istvanek J."/>
            <person name="Jaros M."/>
            <person name="Krenek A."/>
            <person name="Repkova J."/>
        </authorList>
    </citation>
    <scope>NUCLEOTIDE SEQUENCE [LARGE SCALE GENOMIC DNA]</scope>
    <source>
        <strain evidence="3">cv. Tatra</strain>
        <tissue evidence="2">Young leaves</tissue>
    </source>
</reference>
<dbReference type="AlphaFoldDB" id="A0A2K3K8G1"/>
<dbReference type="PANTHER" id="PTHR47723">
    <property type="entry name" value="OS05G0353850 PROTEIN"/>
    <property type="match status" value="1"/>
</dbReference>
<name>A0A2K3K8G1_TRIPR</name>
<gene>
    <name evidence="2" type="ORF">L195_g053052</name>
</gene>
<protein>
    <recommendedName>
        <fullName evidence="1">RNase H type-1 domain-containing protein</fullName>
    </recommendedName>
</protein>
<reference evidence="2 3" key="2">
    <citation type="journal article" date="2017" name="Front. Plant Sci.">
        <title>Gene Classification and Mining of Molecular Markers Useful in Red Clover (Trifolium pratense) Breeding.</title>
        <authorList>
            <person name="Istvanek J."/>
            <person name="Dluhosova J."/>
            <person name="Dluhos P."/>
            <person name="Patkova L."/>
            <person name="Nedelnik J."/>
            <person name="Repkova J."/>
        </authorList>
    </citation>
    <scope>NUCLEOTIDE SEQUENCE [LARGE SCALE GENOMIC DNA]</scope>
    <source>
        <strain evidence="3">cv. Tatra</strain>
        <tissue evidence="2">Young leaves</tissue>
    </source>
</reference>
<feature type="non-terminal residue" evidence="2">
    <location>
        <position position="124"/>
    </location>
</feature>
<dbReference type="InterPro" id="IPR044730">
    <property type="entry name" value="RNase_H-like_dom_plant"/>
</dbReference>
<evidence type="ECO:0000259" key="1">
    <source>
        <dbReference type="Pfam" id="PF13456"/>
    </source>
</evidence>
<accession>A0A2K3K8G1</accession>
<dbReference type="InterPro" id="IPR036397">
    <property type="entry name" value="RNaseH_sf"/>
</dbReference>